<dbReference type="InterPro" id="IPR018044">
    <property type="entry name" value="Peptidase_S11"/>
</dbReference>
<evidence type="ECO:0000256" key="3">
    <source>
        <dbReference type="ARBA" id="ARBA00022801"/>
    </source>
</evidence>
<evidence type="ECO:0000256" key="1">
    <source>
        <dbReference type="ARBA" id="ARBA00007164"/>
    </source>
</evidence>
<dbReference type="EC" id="3.4.16.4" evidence="10"/>
<name>A0ABV2QXR4_9HYPH</name>
<dbReference type="Gene3D" id="3.40.710.10">
    <property type="entry name" value="DD-peptidase/beta-lactamase superfamily"/>
    <property type="match status" value="1"/>
</dbReference>
<dbReference type="Pfam" id="PF00768">
    <property type="entry name" value="Peptidase_S11"/>
    <property type="match status" value="1"/>
</dbReference>
<keyword evidence="2 8" id="KW-0732">Signal</keyword>
<dbReference type="Pfam" id="PF05036">
    <property type="entry name" value="SPOR"/>
    <property type="match status" value="1"/>
</dbReference>
<organism evidence="10 11">
    <name type="scientific">Kaistia defluvii</name>
    <dbReference type="NCBI Taxonomy" id="410841"/>
    <lineage>
        <taxon>Bacteria</taxon>
        <taxon>Pseudomonadati</taxon>
        <taxon>Pseudomonadota</taxon>
        <taxon>Alphaproteobacteria</taxon>
        <taxon>Hyphomicrobiales</taxon>
        <taxon>Kaistiaceae</taxon>
        <taxon>Kaistia</taxon>
    </lineage>
</organism>
<dbReference type="EMBL" id="JBEPSM010000001">
    <property type="protein sequence ID" value="MET4633586.1"/>
    <property type="molecule type" value="Genomic_DNA"/>
</dbReference>
<dbReference type="PANTHER" id="PTHR21581:SF6">
    <property type="entry name" value="TRAFFICKING PROTEIN PARTICLE COMPLEX SUBUNIT 12"/>
    <property type="match status" value="1"/>
</dbReference>
<keyword evidence="3 10" id="KW-0378">Hydrolase</keyword>
<gene>
    <name evidence="10" type="ORF">ABIE08_001499</name>
</gene>
<keyword evidence="5" id="KW-0573">Peptidoglycan synthesis</keyword>
<dbReference type="InterPro" id="IPR036680">
    <property type="entry name" value="SPOR-like_sf"/>
</dbReference>
<dbReference type="PANTHER" id="PTHR21581">
    <property type="entry name" value="D-ALANYL-D-ALANINE CARBOXYPEPTIDASE"/>
    <property type="match status" value="1"/>
</dbReference>
<evidence type="ECO:0000256" key="5">
    <source>
        <dbReference type="ARBA" id="ARBA00022984"/>
    </source>
</evidence>
<keyword evidence="6" id="KW-0961">Cell wall biogenesis/degradation</keyword>
<dbReference type="PROSITE" id="PS51724">
    <property type="entry name" value="SPOR"/>
    <property type="match status" value="1"/>
</dbReference>
<dbReference type="RefSeq" id="WP_354549944.1">
    <property type="nucleotide sequence ID" value="NZ_JBEPSM010000001.1"/>
</dbReference>
<reference evidence="10 11" key="1">
    <citation type="submission" date="2024-06" db="EMBL/GenBank/DDBJ databases">
        <title>Sorghum-associated microbial communities from plants grown in Nebraska, USA.</title>
        <authorList>
            <person name="Schachtman D."/>
        </authorList>
    </citation>
    <scope>NUCLEOTIDE SEQUENCE [LARGE SCALE GENOMIC DNA]</scope>
    <source>
        <strain evidence="10 11">3207</strain>
    </source>
</reference>
<keyword evidence="10" id="KW-0121">Carboxypeptidase</keyword>
<evidence type="ECO:0000313" key="10">
    <source>
        <dbReference type="EMBL" id="MET4633586.1"/>
    </source>
</evidence>
<evidence type="ECO:0000256" key="4">
    <source>
        <dbReference type="ARBA" id="ARBA00022960"/>
    </source>
</evidence>
<feature type="signal peptide" evidence="8">
    <location>
        <begin position="1"/>
        <end position="37"/>
    </location>
</feature>
<evidence type="ECO:0000256" key="7">
    <source>
        <dbReference type="RuleBase" id="RU004016"/>
    </source>
</evidence>
<evidence type="ECO:0000256" key="8">
    <source>
        <dbReference type="SAM" id="SignalP"/>
    </source>
</evidence>
<dbReference type="SUPFAM" id="SSF56601">
    <property type="entry name" value="beta-lactamase/transpeptidase-like"/>
    <property type="match status" value="1"/>
</dbReference>
<dbReference type="PRINTS" id="PR00725">
    <property type="entry name" value="DADACBPTASE1"/>
</dbReference>
<comment type="caution">
    <text evidence="10">The sequence shown here is derived from an EMBL/GenBank/DDBJ whole genome shotgun (WGS) entry which is preliminary data.</text>
</comment>
<dbReference type="InterPro" id="IPR012338">
    <property type="entry name" value="Beta-lactam/transpept-like"/>
</dbReference>
<dbReference type="InterPro" id="IPR001967">
    <property type="entry name" value="Peptidase_S11_N"/>
</dbReference>
<dbReference type="GO" id="GO:0009002">
    <property type="term" value="F:serine-type D-Ala-D-Ala carboxypeptidase activity"/>
    <property type="evidence" value="ECO:0007669"/>
    <property type="project" value="UniProtKB-EC"/>
</dbReference>
<evidence type="ECO:0000313" key="11">
    <source>
        <dbReference type="Proteomes" id="UP001549321"/>
    </source>
</evidence>
<evidence type="ECO:0000256" key="2">
    <source>
        <dbReference type="ARBA" id="ARBA00022729"/>
    </source>
</evidence>
<comment type="similarity">
    <text evidence="1 7">Belongs to the peptidase S11 family.</text>
</comment>
<sequence length="526" mass="55229">MLMGLNPLGRHCVRSVRRALAGILVAGVALTAVTVEAAAAPNSSIVVDAKTGKVLYSKEPDALRRPASLTKMMTLYLLFGELESGRLTMSSRLRVSEFASRQRPTKLGLKPGSTIAVRDAMLGLITRSANDAAVVIAENLSGSEAAFAQRMTRTARSIGMSRTTFRNASGLPNDGQWSTARDMATLGRALQDRYPRYYKFFATKSFVYNGRVINGHNRLLGRVNGVDGIKTGYTNASGYNLVSSVKRDNRALVATVMGGNTGAARDKQMATMLEKYLPVAYAGPAKSRSLFARAQNAPAADVDDVETEVAVAAPTPAPVPAARPARAETVAVAAVATPLAKAMPLAKPLPLAKAAPIPAPAPVQVADVEDEEPVSVQAYAPEPIEPAAARGPRMVFQTGPAGKPISRPSVKTAAIVQPVPTADDDSGDSFTGSIAASAAPTAEIADGWKIQIAAAPDEDGAKLMLDRAKSKAGKMLASATPSVEPVAKGASTLYRARFAGFDNKDQARAVCAYLTKRDVSCLAVRQ</sequence>
<accession>A0ABV2QXR4</accession>
<keyword evidence="10" id="KW-0645">Protease</keyword>
<dbReference type="Proteomes" id="UP001549321">
    <property type="component" value="Unassembled WGS sequence"/>
</dbReference>
<dbReference type="Gene3D" id="3.30.70.1070">
    <property type="entry name" value="Sporulation related repeat"/>
    <property type="match status" value="1"/>
</dbReference>
<feature type="chain" id="PRO_5047418778" evidence="8">
    <location>
        <begin position="38"/>
        <end position="526"/>
    </location>
</feature>
<keyword evidence="4" id="KW-0133">Cell shape</keyword>
<dbReference type="InterPro" id="IPR007730">
    <property type="entry name" value="SPOR-like_dom"/>
</dbReference>
<proteinExistence type="inferred from homology"/>
<feature type="domain" description="SPOR" evidence="9">
    <location>
        <begin position="442"/>
        <end position="526"/>
    </location>
</feature>
<evidence type="ECO:0000256" key="6">
    <source>
        <dbReference type="ARBA" id="ARBA00023316"/>
    </source>
</evidence>
<evidence type="ECO:0000259" key="9">
    <source>
        <dbReference type="PROSITE" id="PS51724"/>
    </source>
</evidence>
<protein>
    <submittedName>
        <fullName evidence="10">D-alanyl-D-alanine carboxypeptidase</fullName>
        <ecNumber evidence="10">3.4.16.4</ecNumber>
    </submittedName>
</protein>
<keyword evidence="11" id="KW-1185">Reference proteome</keyword>